<evidence type="ECO:0000313" key="1">
    <source>
        <dbReference type="EMBL" id="CAG8607271.1"/>
    </source>
</evidence>
<organism evidence="1 2">
    <name type="scientific">Racocetra persica</name>
    <dbReference type="NCBI Taxonomy" id="160502"/>
    <lineage>
        <taxon>Eukaryota</taxon>
        <taxon>Fungi</taxon>
        <taxon>Fungi incertae sedis</taxon>
        <taxon>Mucoromycota</taxon>
        <taxon>Glomeromycotina</taxon>
        <taxon>Glomeromycetes</taxon>
        <taxon>Diversisporales</taxon>
        <taxon>Gigasporaceae</taxon>
        <taxon>Racocetra</taxon>
    </lineage>
</organism>
<proteinExistence type="predicted"/>
<dbReference type="EMBL" id="CAJVQC010009644">
    <property type="protein sequence ID" value="CAG8607271.1"/>
    <property type="molecule type" value="Genomic_DNA"/>
</dbReference>
<gene>
    <name evidence="1" type="ORF">RPERSI_LOCUS6158</name>
</gene>
<dbReference type="Proteomes" id="UP000789920">
    <property type="component" value="Unassembled WGS sequence"/>
</dbReference>
<name>A0ACA9MT88_9GLOM</name>
<evidence type="ECO:0000313" key="2">
    <source>
        <dbReference type="Proteomes" id="UP000789920"/>
    </source>
</evidence>
<reference evidence="1" key="1">
    <citation type="submission" date="2021-06" db="EMBL/GenBank/DDBJ databases">
        <authorList>
            <person name="Kallberg Y."/>
            <person name="Tangrot J."/>
            <person name="Rosling A."/>
        </authorList>
    </citation>
    <scope>NUCLEOTIDE SEQUENCE</scope>
    <source>
        <strain evidence="1">MA461A</strain>
    </source>
</reference>
<accession>A0ACA9MT88</accession>
<comment type="caution">
    <text evidence="1">The sequence shown here is derived from an EMBL/GenBank/DDBJ whole genome shotgun (WGS) entry which is preliminary data.</text>
</comment>
<sequence length="633" mass="72192">ENNNEPQLLQKAYASYNIYKSIVDHNYRSALILEDDIDFELNIKSIMTNIHHTLPDNWEILYLGHCSNWEGKSGEPLPDYNHGQSIYKLFKSKRPYCTHAYAVSHRGAFKLLKKLVNLTALIDLELTNMITANEIISYTIIPSIISRCHISDESTDLYPGKNTVDVFSLNDSTLFSLGLNYELNSTLGFSHIYVLNLESRRDRREKLENLEKKLNLKFEFFPAVSQDDENALKELEVETSVLNPAQISCYLSHYKIYQSIIQRGYDSALILEDDVDFELNIASIISDTYRVLPSDWDIFFLGYCDSTETQGQLLDGQSSSSPYTIRRSTMPVCTHGYAISRAGALKLIEYLNPITKTVDATILRLLQSRTINAFSLVPLAMVQWRSSINPSDVANESRYFYFISLKHSALEHFGILKETNNTLGFNKIYFMDYEDESDYQKIVGKLTKMSDKLCLVFTNFYAISSYSSHFEVYQSIIDYENGSALILEGDMDIELRITSIMSDIHRILPADWDIIYLGYCNNSEGKSGEPLPGSNNNLSDYKLFKSENPYCTFAYAVSRAGALKLLEKLGNSTQSSHRPLDVKLVNIIQSREINSYTLVPPVIVKSGKSHSDKEISDIHMLKNSTRKYFELDA</sequence>
<keyword evidence="2" id="KW-1185">Reference proteome</keyword>
<feature type="non-terminal residue" evidence="1">
    <location>
        <position position="1"/>
    </location>
</feature>
<protein>
    <submittedName>
        <fullName evidence="1">23091_t:CDS:1</fullName>
    </submittedName>
</protein>